<dbReference type="RefSeq" id="WP_129387219.1">
    <property type="nucleotide sequence ID" value="NZ_CP035494.1"/>
</dbReference>
<evidence type="ECO:0000256" key="1">
    <source>
        <dbReference type="ARBA" id="ARBA00022723"/>
    </source>
</evidence>
<sequence>MSSYDILEIGDPQAWTDPDGGPVAKRFIDKEIPTQYIGASANALEPGGEVPFWHSHDVLEEVYVFLAGRGQMAVGDDVVEVQAGSVVRVGPGVLRAWRALPDSPGALRWLCIRAGGDTLEAIGRDGQLDRERSMPWAE</sequence>
<dbReference type="GO" id="GO:0046872">
    <property type="term" value="F:metal ion binding"/>
    <property type="evidence" value="ECO:0007669"/>
    <property type="project" value="UniProtKB-KW"/>
</dbReference>
<dbReference type="Proteomes" id="UP000293995">
    <property type="component" value="Chromosome"/>
</dbReference>
<dbReference type="InterPro" id="IPR051610">
    <property type="entry name" value="GPI/OXD"/>
</dbReference>
<dbReference type="PANTHER" id="PTHR35848">
    <property type="entry name" value="OXALATE-BINDING PROTEIN"/>
    <property type="match status" value="1"/>
</dbReference>
<feature type="domain" description="Cupin type-2" evidence="2">
    <location>
        <begin position="44"/>
        <end position="112"/>
    </location>
</feature>
<dbReference type="KEGG" id="mprt:ET475_06055"/>
<evidence type="ECO:0000313" key="4">
    <source>
        <dbReference type="Proteomes" id="UP000293995"/>
    </source>
</evidence>
<keyword evidence="4" id="KW-1185">Reference proteome</keyword>
<protein>
    <submittedName>
        <fullName evidence="3">Cupin domain-containing protein</fullName>
    </submittedName>
</protein>
<dbReference type="InterPro" id="IPR011051">
    <property type="entry name" value="RmlC_Cupin_sf"/>
</dbReference>
<keyword evidence="1" id="KW-0479">Metal-binding</keyword>
<dbReference type="InterPro" id="IPR014710">
    <property type="entry name" value="RmlC-like_jellyroll"/>
</dbReference>
<organism evidence="3 4">
    <name type="scientific">Microbacterium protaetiae</name>
    <dbReference type="NCBI Taxonomy" id="2509458"/>
    <lineage>
        <taxon>Bacteria</taxon>
        <taxon>Bacillati</taxon>
        <taxon>Actinomycetota</taxon>
        <taxon>Actinomycetes</taxon>
        <taxon>Micrococcales</taxon>
        <taxon>Microbacteriaceae</taxon>
        <taxon>Microbacterium</taxon>
    </lineage>
</organism>
<gene>
    <name evidence="3" type="ORF">ET475_06055</name>
</gene>
<evidence type="ECO:0000259" key="2">
    <source>
        <dbReference type="Pfam" id="PF07883"/>
    </source>
</evidence>
<dbReference type="AlphaFoldDB" id="A0A4P6EBL6"/>
<evidence type="ECO:0000313" key="3">
    <source>
        <dbReference type="EMBL" id="QAY59592.1"/>
    </source>
</evidence>
<dbReference type="PANTHER" id="PTHR35848:SF6">
    <property type="entry name" value="CUPIN TYPE-2 DOMAIN-CONTAINING PROTEIN"/>
    <property type="match status" value="1"/>
</dbReference>
<accession>A0A4P6EBL6</accession>
<reference evidence="3 4" key="1">
    <citation type="submission" date="2019-01" db="EMBL/GenBank/DDBJ databases">
        <title>Genome sequencing of strain DFW100M-13.</title>
        <authorList>
            <person name="Heo J."/>
            <person name="Kim S.-J."/>
            <person name="Kim J.-S."/>
            <person name="Hong S.-B."/>
            <person name="Kwon S.-W."/>
        </authorList>
    </citation>
    <scope>NUCLEOTIDE SEQUENCE [LARGE SCALE GENOMIC DNA]</scope>
    <source>
        <strain evidence="3 4">DFW100M-13</strain>
    </source>
</reference>
<dbReference type="Pfam" id="PF07883">
    <property type="entry name" value="Cupin_2"/>
    <property type="match status" value="1"/>
</dbReference>
<dbReference type="EMBL" id="CP035494">
    <property type="protein sequence ID" value="QAY59592.1"/>
    <property type="molecule type" value="Genomic_DNA"/>
</dbReference>
<dbReference type="Gene3D" id="2.60.120.10">
    <property type="entry name" value="Jelly Rolls"/>
    <property type="match status" value="1"/>
</dbReference>
<name>A0A4P6EBL6_9MICO</name>
<dbReference type="SUPFAM" id="SSF51182">
    <property type="entry name" value="RmlC-like cupins"/>
    <property type="match status" value="1"/>
</dbReference>
<dbReference type="OrthoDB" id="5243694at2"/>
<dbReference type="InterPro" id="IPR013096">
    <property type="entry name" value="Cupin_2"/>
</dbReference>
<proteinExistence type="predicted"/>